<feature type="transmembrane region" description="Helical" evidence="4">
    <location>
        <begin position="127"/>
        <end position="152"/>
    </location>
</feature>
<keyword evidence="1" id="KW-0407">Ion channel</keyword>
<proteinExistence type="predicted"/>
<dbReference type="Proteomes" id="UP000811246">
    <property type="component" value="Chromosome 5"/>
</dbReference>
<name>A0A922F8M5_CARIL</name>
<feature type="region of interest" description="Disordered" evidence="3">
    <location>
        <begin position="1"/>
        <end position="23"/>
    </location>
</feature>
<protein>
    <recommendedName>
        <fullName evidence="5">Cyclic nucleotide-binding domain-containing protein</fullName>
    </recommendedName>
</protein>
<dbReference type="CDD" id="cd00038">
    <property type="entry name" value="CAP_ED"/>
    <property type="match status" value="1"/>
</dbReference>
<feature type="transmembrane region" description="Helical" evidence="4">
    <location>
        <begin position="49"/>
        <end position="71"/>
    </location>
</feature>
<evidence type="ECO:0000256" key="4">
    <source>
        <dbReference type="SAM" id="Phobius"/>
    </source>
</evidence>
<feature type="domain" description="Cyclic nucleotide-binding" evidence="5">
    <location>
        <begin position="441"/>
        <end position="506"/>
    </location>
</feature>
<keyword evidence="1" id="KW-0813">Transport</keyword>
<evidence type="ECO:0000313" key="6">
    <source>
        <dbReference type="EMBL" id="KAG6715367.1"/>
    </source>
</evidence>
<evidence type="ECO:0000256" key="2">
    <source>
        <dbReference type="SAM" id="Coils"/>
    </source>
</evidence>
<evidence type="ECO:0000313" key="7">
    <source>
        <dbReference type="Proteomes" id="UP000811246"/>
    </source>
</evidence>
<dbReference type="PANTHER" id="PTHR45651">
    <property type="entry name" value="CYCLIC NUCLEOTIDE-GATED ION CHANNEL 15-RELATED-RELATED"/>
    <property type="match status" value="1"/>
</dbReference>
<sequence length="578" mass="66253">MTGTESGQTVSARAEMTGTESGQNPPKLLKLLLCLSRLLFWHRKAQPELWSLAIDVLAILPIPQVLLPIIFSKLRGSESFNKIREVLKAVVLFQYVPRVMLIRLLSLPWRKAFSKEGQDGGPSKKVIAVKAGFNLFMYIVASHILGGFWYFFSIERETACWHLACENHIECNRSSFDCNDRSVGNYTFLNDYCPIQTPNTTAFDFGIFQGALQSGTVASTDFSRKILYCFWWGLRNLSSFGSNLQTSPYIWENCFAVLISIAGLLLFMYFLGRLQMYMQWEGKRQLEAALEQARLRQAAEAQQRQAEEALRRQQTQEEEKRLEELKKGWKSEMEARKNKILEWIGRQPRLKEIRTTIIDQVNRKFTEEENLIMSVAKDSIFAAKRIISRNEFAMFDAENPLPHFPLHIRRKIQQLLCLPVLQKVPLLQNESESALKLISRDFLEQVNYNDNSYIFREGEPLDALLFITRGVVLTYTTSSPAHGQTGCLETNDFYGVELLEWALNSPSMPDTSNLPLSTRTLRCCTKVEAFALSFGNIPHMLYKHRLKYSKFRVKNESNLEQQEGLAASKFQAALGNTT</sequence>
<dbReference type="EMBL" id="CM031829">
    <property type="protein sequence ID" value="KAG6715368.1"/>
    <property type="molecule type" value="Genomic_DNA"/>
</dbReference>
<reference evidence="6" key="1">
    <citation type="submission" date="2021-01" db="EMBL/GenBank/DDBJ databases">
        <authorList>
            <person name="Lovell J.T."/>
            <person name="Bentley N."/>
            <person name="Bhattarai G."/>
            <person name="Jenkins J.W."/>
            <person name="Sreedasyam A."/>
            <person name="Alarcon Y."/>
            <person name="Bock C."/>
            <person name="Boston L."/>
            <person name="Carlson J."/>
            <person name="Cervantes K."/>
            <person name="Clermont K."/>
            <person name="Krom N."/>
            <person name="Kubenka K."/>
            <person name="Mamidi S."/>
            <person name="Mattison C."/>
            <person name="Monteros M."/>
            <person name="Pisani C."/>
            <person name="Plott C."/>
            <person name="Rajasekar S."/>
            <person name="Rhein H.S."/>
            <person name="Rohla C."/>
            <person name="Song M."/>
            <person name="Hilaire R.S."/>
            <person name="Shu S."/>
            <person name="Wells L."/>
            <person name="Wang X."/>
            <person name="Webber J."/>
            <person name="Heerema R.J."/>
            <person name="Klein P."/>
            <person name="Conner P."/>
            <person name="Grauke L."/>
            <person name="Grimwood J."/>
            <person name="Schmutz J."/>
            <person name="Randall J.J."/>
        </authorList>
    </citation>
    <scope>NUCLEOTIDE SEQUENCE</scope>
    <source>
        <tissue evidence="6">Leaf</tissue>
    </source>
</reference>
<keyword evidence="2" id="KW-0175">Coiled coil</keyword>
<dbReference type="PANTHER" id="PTHR45651:SF68">
    <property type="entry name" value="ION TRANSPORT DOMAIN-CONTAINING PROTEIN"/>
    <property type="match status" value="1"/>
</dbReference>
<feature type="compositionally biased region" description="Polar residues" evidence="3">
    <location>
        <begin position="1"/>
        <end position="11"/>
    </location>
</feature>
<keyword evidence="1" id="KW-0406">Ion transport</keyword>
<keyword evidence="4" id="KW-1133">Transmembrane helix</keyword>
<organism evidence="6 7">
    <name type="scientific">Carya illinoinensis</name>
    <name type="common">Pecan</name>
    <dbReference type="NCBI Taxonomy" id="32201"/>
    <lineage>
        <taxon>Eukaryota</taxon>
        <taxon>Viridiplantae</taxon>
        <taxon>Streptophyta</taxon>
        <taxon>Embryophyta</taxon>
        <taxon>Tracheophyta</taxon>
        <taxon>Spermatophyta</taxon>
        <taxon>Magnoliopsida</taxon>
        <taxon>eudicotyledons</taxon>
        <taxon>Gunneridae</taxon>
        <taxon>Pentapetalae</taxon>
        <taxon>rosids</taxon>
        <taxon>fabids</taxon>
        <taxon>Fagales</taxon>
        <taxon>Juglandaceae</taxon>
        <taxon>Carya</taxon>
    </lineage>
</organism>
<dbReference type="GO" id="GO:0034220">
    <property type="term" value="P:monoatomic ion transmembrane transport"/>
    <property type="evidence" value="ECO:0007669"/>
    <property type="project" value="UniProtKB-KW"/>
</dbReference>
<dbReference type="PROSITE" id="PS50042">
    <property type="entry name" value="CNMP_BINDING_3"/>
    <property type="match status" value="1"/>
</dbReference>
<gene>
    <name evidence="6" type="ORF">I3842_05G248300</name>
</gene>
<evidence type="ECO:0000256" key="3">
    <source>
        <dbReference type="SAM" id="MobiDB-lite"/>
    </source>
</evidence>
<keyword evidence="4" id="KW-0472">Membrane</keyword>
<dbReference type="InterPro" id="IPR000595">
    <property type="entry name" value="cNMP-bd_dom"/>
</dbReference>
<feature type="transmembrane region" description="Helical" evidence="4">
    <location>
        <begin position="249"/>
        <end position="271"/>
    </location>
</feature>
<keyword evidence="4" id="KW-0812">Transmembrane</keyword>
<comment type="caution">
    <text evidence="6">The sequence shown here is derived from an EMBL/GenBank/DDBJ whole genome shotgun (WGS) entry which is preliminary data.</text>
</comment>
<dbReference type="GO" id="GO:0016020">
    <property type="term" value="C:membrane"/>
    <property type="evidence" value="ECO:0007669"/>
    <property type="project" value="UniProtKB-SubCell"/>
</dbReference>
<dbReference type="AlphaFoldDB" id="A0A922F8M5"/>
<evidence type="ECO:0000256" key="1">
    <source>
        <dbReference type="ARBA" id="ARBA00023303"/>
    </source>
</evidence>
<dbReference type="EMBL" id="CM031829">
    <property type="protein sequence ID" value="KAG6715367.1"/>
    <property type="molecule type" value="Genomic_DNA"/>
</dbReference>
<feature type="coiled-coil region" evidence="2">
    <location>
        <begin position="283"/>
        <end position="332"/>
    </location>
</feature>
<accession>A0A922F8M5</accession>
<evidence type="ECO:0000259" key="5">
    <source>
        <dbReference type="PROSITE" id="PS50042"/>
    </source>
</evidence>